<feature type="domain" description="AB hydrolase-1" evidence="3">
    <location>
        <begin position="22"/>
        <end position="137"/>
    </location>
</feature>
<evidence type="ECO:0000313" key="4">
    <source>
        <dbReference type="EMBL" id="MDR7306348.1"/>
    </source>
</evidence>
<dbReference type="Pfam" id="PF00561">
    <property type="entry name" value="Abhydrolase_1"/>
    <property type="match status" value="1"/>
</dbReference>
<keyword evidence="1" id="KW-0378">Hydrolase</keyword>
<dbReference type="EMBL" id="JAVDXO010000003">
    <property type="protein sequence ID" value="MDR7306348.1"/>
    <property type="molecule type" value="Genomic_DNA"/>
</dbReference>
<protein>
    <submittedName>
        <fullName evidence="4">Pimeloyl-ACP methyl ester carboxylesterase</fullName>
    </submittedName>
</protein>
<comment type="caution">
    <text evidence="4">The sequence shown here is derived from an EMBL/GenBank/DDBJ whole genome shotgun (WGS) entry which is preliminary data.</text>
</comment>
<evidence type="ECO:0000256" key="2">
    <source>
        <dbReference type="SAM" id="Phobius"/>
    </source>
</evidence>
<organism evidence="4 5">
    <name type="scientific">Rhodoferax saidenbachensis</name>
    <dbReference type="NCBI Taxonomy" id="1484693"/>
    <lineage>
        <taxon>Bacteria</taxon>
        <taxon>Pseudomonadati</taxon>
        <taxon>Pseudomonadota</taxon>
        <taxon>Betaproteobacteria</taxon>
        <taxon>Burkholderiales</taxon>
        <taxon>Comamonadaceae</taxon>
        <taxon>Rhodoferax</taxon>
    </lineage>
</organism>
<evidence type="ECO:0000313" key="5">
    <source>
        <dbReference type="Proteomes" id="UP001268089"/>
    </source>
</evidence>
<name>A0ABU1ZLS8_9BURK</name>
<dbReference type="InterPro" id="IPR000639">
    <property type="entry name" value="Epox_hydrolase-like"/>
</dbReference>
<reference evidence="4 5" key="1">
    <citation type="submission" date="2023-07" db="EMBL/GenBank/DDBJ databases">
        <title>Sorghum-associated microbial communities from plants grown in Nebraska, USA.</title>
        <authorList>
            <person name="Schachtman D."/>
        </authorList>
    </citation>
    <scope>NUCLEOTIDE SEQUENCE [LARGE SCALE GENOMIC DNA]</scope>
    <source>
        <strain evidence="4 5">BE308</strain>
    </source>
</reference>
<gene>
    <name evidence="4" type="ORF">J2X15_001631</name>
</gene>
<evidence type="ECO:0000256" key="1">
    <source>
        <dbReference type="ARBA" id="ARBA00022801"/>
    </source>
</evidence>
<dbReference type="RefSeq" id="WP_310341308.1">
    <property type="nucleotide sequence ID" value="NZ_JAVDXO010000003.1"/>
</dbReference>
<dbReference type="Proteomes" id="UP001268089">
    <property type="component" value="Unassembled WGS sequence"/>
</dbReference>
<sequence length="274" mass="29911">MTSSTLQVRGTEVWVEGTGPQTIVMIHGWPDTYRLWDGMVAALAPHYRCVRFTLPGFETPPTGATRSLAQMTAQLLAIVDAVSPGQPVTLMLHDWGCIFGYELAARHPQRVARIVGIDIGDHNSKAFLRSLTGGQKMQILGYQLWLALAWGLGTLGATGLANGMTRRMARAMRCPTPQADIGWHMNTPYAMAWLGVAGGLRRTAPVRLQCPTLYAYGARKPFMFHSPEWLQTLGNTPGSAVQEYACGHWVMVDRAQALQAQVLAWLVTAPPTAG</sequence>
<dbReference type="PRINTS" id="PR00412">
    <property type="entry name" value="EPOXHYDRLASE"/>
</dbReference>
<dbReference type="SUPFAM" id="SSF53474">
    <property type="entry name" value="alpha/beta-Hydrolases"/>
    <property type="match status" value="1"/>
</dbReference>
<dbReference type="InterPro" id="IPR029058">
    <property type="entry name" value="AB_hydrolase_fold"/>
</dbReference>
<evidence type="ECO:0000259" key="3">
    <source>
        <dbReference type="Pfam" id="PF00561"/>
    </source>
</evidence>
<dbReference type="Gene3D" id="3.40.50.1820">
    <property type="entry name" value="alpha/beta hydrolase"/>
    <property type="match status" value="1"/>
</dbReference>
<feature type="transmembrane region" description="Helical" evidence="2">
    <location>
        <begin position="144"/>
        <end position="163"/>
    </location>
</feature>
<keyword evidence="5" id="KW-1185">Reference proteome</keyword>
<dbReference type="InterPro" id="IPR000073">
    <property type="entry name" value="AB_hydrolase_1"/>
</dbReference>
<dbReference type="PANTHER" id="PTHR43329">
    <property type="entry name" value="EPOXIDE HYDROLASE"/>
    <property type="match status" value="1"/>
</dbReference>
<accession>A0ABU1ZLS8</accession>
<keyword evidence="2" id="KW-0812">Transmembrane</keyword>
<keyword evidence="2" id="KW-1133">Transmembrane helix</keyword>
<proteinExistence type="predicted"/>
<keyword evidence="2" id="KW-0472">Membrane</keyword>